<evidence type="ECO:0000256" key="12">
    <source>
        <dbReference type="SAM" id="Phobius"/>
    </source>
</evidence>
<dbReference type="FunFam" id="1.10.287.130:FF:000001">
    <property type="entry name" value="Two-component sensor histidine kinase"/>
    <property type="match status" value="1"/>
</dbReference>
<dbReference type="InterPro" id="IPR003661">
    <property type="entry name" value="HisK_dim/P_dom"/>
</dbReference>
<dbReference type="SUPFAM" id="SSF47384">
    <property type="entry name" value="Homodimeric domain of signal transducing histidine kinase"/>
    <property type="match status" value="1"/>
</dbReference>
<dbReference type="SUPFAM" id="SSF103190">
    <property type="entry name" value="Sensory domain-like"/>
    <property type="match status" value="1"/>
</dbReference>
<feature type="transmembrane region" description="Helical" evidence="12">
    <location>
        <begin position="43"/>
        <end position="63"/>
    </location>
</feature>
<dbReference type="GO" id="GO:0000155">
    <property type="term" value="F:phosphorelay sensor kinase activity"/>
    <property type="evidence" value="ECO:0007669"/>
    <property type="project" value="InterPro"/>
</dbReference>
<dbReference type="FunFam" id="3.30.565.10:FF:000006">
    <property type="entry name" value="Sensor histidine kinase WalK"/>
    <property type="match status" value="1"/>
</dbReference>
<keyword evidence="6" id="KW-0808">Transferase</keyword>
<dbReference type="Gene3D" id="3.30.565.10">
    <property type="entry name" value="Histidine kinase-like ATPase, C-terminal domain"/>
    <property type="match status" value="1"/>
</dbReference>
<feature type="transmembrane region" description="Helical" evidence="12">
    <location>
        <begin position="241"/>
        <end position="258"/>
    </location>
</feature>
<evidence type="ECO:0000256" key="11">
    <source>
        <dbReference type="ARBA" id="ARBA00023136"/>
    </source>
</evidence>
<dbReference type="InterPro" id="IPR036097">
    <property type="entry name" value="HisK_dim/P_sf"/>
</dbReference>
<dbReference type="InterPro" id="IPR003594">
    <property type="entry name" value="HATPase_dom"/>
</dbReference>
<gene>
    <name evidence="15" type="ORF">MEBOL_006921</name>
</gene>
<dbReference type="EC" id="2.7.13.3" evidence="3"/>
<comment type="subcellular location">
    <subcellularLocation>
        <location evidence="2">Cell membrane</location>
        <topology evidence="2">Multi-pass membrane protein</topology>
    </subcellularLocation>
</comment>
<dbReference type="InterPro" id="IPR005467">
    <property type="entry name" value="His_kinase_dom"/>
</dbReference>
<dbReference type="PRINTS" id="PR00344">
    <property type="entry name" value="BCTRLSENSOR"/>
</dbReference>
<dbReference type="Gene3D" id="1.10.287.130">
    <property type="match status" value="1"/>
</dbReference>
<keyword evidence="16" id="KW-1185">Reference proteome</keyword>
<evidence type="ECO:0000256" key="8">
    <source>
        <dbReference type="ARBA" id="ARBA00022777"/>
    </source>
</evidence>
<comment type="catalytic activity">
    <reaction evidence="1">
        <text>ATP + protein L-histidine = ADP + protein N-phospho-L-histidine.</text>
        <dbReference type="EC" id="2.7.13.3"/>
    </reaction>
</comment>
<feature type="transmembrane region" description="Helical" evidence="12">
    <location>
        <begin position="270"/>
        <end position="293"/>
    </location>
</feature>
<organism evidence="15 16">
    <name type="scientific">Melittangium boletus DSM 14713</name>
    <dbReference type="NCBI Taxonomy" id="1294270"/>
    <lineage>
        <taxon>Bacteria</taxon>
        <taxon>Pseudomonadati</taxon>
        <taxon>Myxococcota</taxon>
        <taxon>Myxococcia</taxon>
        <taxon>Myxococcales</taxon>
        <taxon>Cystobacterineae</taxon>
        <taxon>Archangiaceae</taxon>
        <taxon>Melittangium</taxon>
    </lineage>
</organism>
<evidence type="ECO:0000256" key="10">
    <source>
        <dbReference type="ARBA" id="ARBA00023012"/>
    </source>
</evidence>
<dbReference type="CDD" id="cd18774">
    <property type="entry name" value="PDC2_HK_sensor"/>
    <property type="match status" value="1"/>
</dbReference>
<dbReference type="SUPFAM" id="SSF55874">
    <property type="entry name" value="ATPase domain of HSP90 chaperone/DNA topoisomerase II/histidine kinase"/>
    <property type="match status" value="1"/>
</dbReference>
<dbReference type="Pfam" id="PF02518">
    <property type="entry name" value="HATPase_c"/>
    <property type="match status" value="1"/>
</dbReference>
<feature type="transmembrane region" description="Helical" evidence="12">
    <location>
        <begin position="154"/>
        <end position="172"/>
    </location>
</feature>
<dbReference type="OrthoDB" id="9770955at2"/>
<feature type="domain" description="Histidine kinase" evidence="13">
    <location>
        <begin position="627"/>
        <end position="850"/>
    </location>
</feature>
<evidence type="ECO:0000256" key="7">
    <source>
        <dbReference type="ARBA" id="ARBA00022692"/>
    </source>
</evidence>
<feature type="transmembrane region" description="Helical" evidence="12">
    <location>
        <begin position="116"/>
        <end position="142"/>
    </location>
</feature>
<keyword evidence="7 12" id="KW-0812">Transmembrane</keyword>
<proteinExistence type="predicted"/>
<dbReference type="InterPro" id="IPR050736">
    <property type="entry name" value="Sensor_HK_Regulatory"/>
</dbReference>
<protein>
    <recommendedName>
        <fullName evidence="3">histidine kinase</fullName>
        <ecNumber evidence="3">2.7.13.3</ecNumber>
    </recommendedName>
</protein>
<keyword evidence="9 12" id="KW-1133">Transmembrane helix</keyword>
<evidence type="ECO:0000256" key="4">
    <source>
        <dbReference type="ARBA" id="ARBA00022475"/>
    </source>
</evidence>
<dbReference type="CDD" id="cd00082">
    <property type="entry name" value="HisKA"/>
    <property type="match status" value="1"/>
</dbReference>
<reference evidence="15 16" key="1">
    <citation type="submission" date="2017-06" db="EMBL/GenBank/DDBJ databases">
        <authorList>
            <person name="Kim H.J."/>
            <person name="Triplett B.A."/>
        </authorList>
    </citation>
    <scope>NUCLEOTIDE SEQUENCE [LARGE SCALE GENOMIC DNA]</scope>
    <source>
        <strain evidence="15 16">DSM 14713</strain>
    </source>
</reference>
<dbReference type="AlphaFoldDB" id="A0A250IR66"/>
<keyword evidence="10" id="KW-0902">Two-component regulatory system</keyword>
<dbReference type="KEGG" id="mbd:MEBOL_006921"/>
<keyword evidence="8 15" id="KW-0418">Kinase</keyword>
<sequence length="854" mass="94014">MAEVICLQHCYGRRHPTEIHQLESTGVSEEVSRGALNPVRVEWIAAAFGLLTGITMVYVPYEFGTSIFRLIYPHIRLLGTVFMAGSATMLVALLYPTWPAWVGWIGRTLFLGALAVYWWGVTVLAGGITGALVYPLMVTALIAEALPRWHTRGFFSEFLLTTALAFGGFIVMDPILLGPSFYDVYQPVARLMGVLFLVGGGLLAVGQVRREAKLSRLAVGFLAALFGQMGLVAGWRGSWTGLVLYSVITLGCGFLLFRRQWETSTVGWRLFRGVALASVLPILAVGGLASVVAQRAIERELRDKARQAVAAEVAWLEQTASMARFVLRTQTRDPLLQSVLTRGDKPALRSRLTLLRSQPGPFDAAWVLDDTGQSVLSTEAGGVVGDFSHRDYFQEGRREDQVYLSRPFLNVRKTPMVVFASPVKLEEGRQVLLVAGMSLVRMSREPTLASLNYHVEIFDRRNGELLRETNRGDMLSRAPILSIVDDSILSLAEGFTEAVDPGGGRLLVAHAPVQDTPWTVAVTAPLRQAFAPVTRLSALVVFIALTAGAVALLLSRWVGRDVAQRLTALRDGFAVLGTRTLDRGVPAQGDDELAELAAGFNEMAARIERTQKELREAITSRDQFLSMASHELRTPLTPLKATIELMLRQSQPPQGVSPEKQRSTLERLRRQVDRLTRLIGDMLDVSRMQSGRFSLRRATMDLSALAREVVDRIEHARSERTAPIRLELPEQPLLGQWDDQRLDQLLTNLVENAVRYSPPDKPIHVRLRPEGDGVLMEVEDQGIGVPSENLSNLFEPFFRAQNAAEHHAGGLGLGLAICREIVERHEGTIRAASAGPGQGTRFSVLLPRGEPDAS</sequence>
<keyword evidence="5" id="KW-0597">Phosphoprotein</keyword>
<dbReference type="PANTHER" id="PTHR43711">
    <property type="entry name" value="TWO-COMPONENT HISTIDINE KINASE"/>
    <property type="match status" value="1"/>
</dbReference>
<evidence type="ECO:0000256" key="5">
    <source>
        <dbReference type="ARBA" id="ARBA00022553"/>
    </source>
</evidence>
<dbReference type="CDD" id="cd12914">
    <property type="entry name" value="PDC1_DGC_like"/>
    <property type="match status" value="1"/>
</dbReference>
<dbReference type="SMART" id="SM00388">
    <property type="entry name" value="HisKA"/>
    <property type="match status" value="1"/>
</dbReference>
<dbReference type="PROSITE" id="PS50109">
    <property type="entry name" value="HIS_KIN"/>
    <property type="match status" value="1"/>
</dbReference>
<feature type="transmembrane region" description="Helical" evidence="12">
    <location>
        <begin position="184"/>
        <end position="205"/>
    </location>
</feature>
<evidence type="ECO:0000256" key="1">
    <source>
        <dbReference type="ARBA" id="ARBA00000085"/>
    </source>
</evidence>
<evidence type="ECO:0000259" key="13">
    <source>
        <dbReference type="PROSITE" id="PS50109"/>
    </source>
</evidence>
<evidence type="ECO:0000313" key="16">
    <source>
        <dbReference type="Proteomes" id="UP000217289"/>
    </source>
</evidence>
<evidence type="ECO:0000256" key="9">
    <source>
        <dbReference type="ARBA" id="ARBA00022989"/>
    </source>
</evidence>
<dbReference type="GO" id="GO:0005886">
    <property type="term" value="C:plasma membrane"/>
    <property type="evidence" value="ECO:0007669"/>
    <property type="project" value="UniProtKB-SubCell"/>
</dbReference>
<feature type="transmembrane region" description="Helical" evidence="12">
    <location>
        <begin position="217"/>
        <end position="235"/>
    </location>
</feature>
<dbReference type="Pfam" id="PF00672">
    <property type="entry name" value="HAMP"/>
    <property type="match status" value="1"/>
</dbReference>
<dbReference type="PANTHER" id="PTHR43711:SF1">
    <property type="entry name" value="HISTIDINE KINASE 1"/>
    <property type="match status" value="1"/>
</dbReference>
<dbReference type="PROSITE" id="PS50885">
    <property type="entry name" value="HAMP"/>
    <property type="match status" value="1"/>
</dbReference>
<dbReference type="InterPro" id="IPR029151">
    <property type="entry name" value="Sensor-like_sf"/>
</dbReference>
<dbReference type="EMBL" id="CP022163">
    <property type="protein sequence ID" value="ATB33426.1"/>
    <property type="molecule type" value="Genomic_DNA"/>
</dbReference>
<dbReference type="SMART" id="SM00304">
    <property type="entry name" value="HAMP"/>
    <property type="match status" value="1"/>
</dbReference>
<dbReference type="Pfam" id="PF00512">
    <property type="entry name" value="HisKA"/>
    <property type="match status" value="1"/>
</dbReference>
<evidence type="ECO:0000256" key="3">
    <source>
        <dbReference type="ARBA" id="ARBA00012438"/>
    </source>
</evidence>
<name>A0A250IR66_9BACT</name>
<evidence type="ECO:0000313" key="15">
    <source>
        <dbReference type="EMBL" id="ATB33426.1"/>
    </source>
</evidence>
<dbReference type="CDD" id="cd06225">
    <property type="entry name" value="HAMP"/>
    <property type="match status" value="1"/>
</dbReference>
<feature type="transmembrane region" description="Helical" evidence="12">
    <location>
        <begin position="75"/>
        <end position="96"/>
    </location>
</feature>
<keyword evidence="4" id="KW-1003">Cell membrane</keyword>
<dbReference type="SMART" id="SM00387">
    <property type="entry name" value="HATPase_c"/>
    <property type="match status" value="1"/>
</dbReference>
<evidence type="ECO:0000256" key="2">
    <source>
        <dbReference type="ARBA" id="ARBA00004651"/>
    </source>
</evidence>
<evidence type="ECO:0000256" key="6">
    <source>
        <dbReference type="ARBA" id="ARBA00022679"/>
    </source>
</evidence>
<dbReference type="Gene3D" id="6.10.340.10">
    <property type="match status" value="1"/>
</dbReference>
<feature type="domain" description="HAMP" evidence="14">
    <location>
        <begin position="560"/>
        <end position="612"/>
    </location>
</feature>
<dbReference type="InterPro" id="IPR004358">
    <property type="entry name" value="Sig_transdc_His_kin-like_C"/>
</dbReference>
<evidence type="ECO:0000259" key="14">
    <source>
        <dbReference type="PROSITE" id="PS50885"/>
    </source>
</evidence>
<feature type="transmembrane region" description="Helical" evidence="12">
    <location>
        <begin position="536"/>
        <end position="555"/>
    </location>
</feature>
<dbReference type="InterPro" id="IPR036890">
    <property type="entry name" value="HATPase_C_sf"/>
</dbReference>
<accession>A0A250IR66</accession>
<dbReference type="InterPro" id="IPR003660">
    <property type="entry name" value="HAMP_dom"/>
</dbReference>
<keyword evidence="11 12" id="KW-0472">Membrane</keyword>
<dbReference type="Gene3D" id="3.30.450.20">
    <property type="entry name" value="PAS domain"/>
    <property type="match status" value="1"/>
</dbReference>
<dbReference type="Proteomes" id="UP000217289">
    <property type="component" value="Chromosome"/>
</dbReference>